<evidence type="ECO:0000313" key="3">
    <source>
        <dbReference type="Proteomes" id="UP000270411"/>
    </source>
</evidence>
<evidence type="ECO:0000313" key="2">
    <source>
        <dbReference type="EMBL" id="AZG13660.1"/>
    </source>
</evidence>
<feature type="signal peptide" evidence="1">
    <location>
        <begin position="1"/>
        <end position="25"/>
    </location>
</feature>
<evidence type="ECO:0000256" key="1">
    <source>
        <dbReference type="SAM" id="SignalP"/>
    </source>
</evidence>
<name>A0A3G8H0D3_9BURK</name>
<sequence>MNVCRRFLRLLVGLALAAGAIDSAAAMPGQLPLGYRIAAGTYPWTGQLHALAFRTANLSSQAVLTQWEAGAQLDRQDIHARRVYLGGSRLTPLYWTAVDTETQAVLDGIEPDGLGAARLAWLRGDLRDRTLRRRDTRLGSAAGSRVHVVAPPSWQPMQPGHAEFRQRHDRRSTMVWLGTRDGLLHGFDAVTGRERAAFLPRAMLPEAAAFTAPDGAMPAAPCPRPSSIDADVSGVWRTLLLCAIPAARTTTPAHPGTVFVLDVTTPDAATPIGLLWEAGGNPALPLSGSGPVGAVMWKQDGIRRWAAVALAASDRDAGQRAGLALLPLDRTPQRWSGTHAVRRMALPASGCGAPTDATELLAVTVQSAANGVARAAYATDRQGRLWRFALDDLGGPAPGPAATCLYRQRGVAGQAVEAPVVVQTGQGALIVYGTSSELTAVADGANPAASGTPARILALPSGDGVVLRSERSDAASRGDGWTLTLPHAGERIETLSSATPVHLGFTTLDEHGQARSYLVDAGTGESVVVAGTDGLPAHAVTGLPWSGGTGVPIGVVSPVATGPATAPGTSVRDTFSLDQWNVRGDVAEPLQQARWHRRRGRLGWRELIRTSP</sequence>
<keyword evidence="1" id="KW-0732">Signal</keyword>
<reference evidence="3" key="1">
    <citation type="submission" date="2018-11" db="EMBL/GenBank/DDBJ databases">
        <title>FDA dAtabase for Regulatory Grade micrObial Sequences (FDA-ARGOS): Supporting development and validation of Infectious Disease Dx tests.</title>
        <authorList>
            <person name="Goldberg B."/>
            <person name="Campos J."/>
            <person name="Tallon L."/>
            <person name="Sadzewicz L."/>
            <person name="Zhao X."/>
            <person name="Vavikolanu K."/>
            <person name="Mehta A."/>
            <person name="Aluvathingal J."/>
            <person name="Nadendla S."/>
            <person name="Geyer C."/>
            <person name="Nandy P."/>
            <person name="Yan Y."/>
            <person name="Sichtig H."/>
        </authorList>
    </citation>
    <scope>NUCLEOTIDE SEQUENCE [LARGE SCALE GENOMIC DNA]</scope>
    <source>
        <strain evidence="3">FDAARGOS_614</strain>
    </source>
</reference>
<gene>
    <name evidence="2" type="ORF">EHF44_09480</name>
</gene>
<dbReference type="EMBL" id="CP033969">
    <property type="protein sequence ID" value="AZG13660.1"/>
    <property type="molecule type" value="Genomic_DNA"/>
</dbReference>
<feature type="chain" id="PRO_5018285562" evidence="1">
    <location>
        <begin position="26"/>
        <end position="612"/>
    </location>
</feature>
<protein>
    <submittedName>
        <fullName evidence="2">Pilus assembly protein PilY</fullName>
    </submittedName>
</protein>
<dbReference type="Proteomes" id="UP000270411">
    <property type="component" value="Chromosome 1"/>
</dbReference>
<organism evidence="2 3">
    <name type="scientific">Cupriavidus pauculus</name>
    <dbReference type="NCBI Taxonomy" id="82633"/>
    <lineage>
        <taxon>Bacteria</taxon>
        <taxon>Pseudomonadati</taxon>
        <taxon>Pseudomonadota</taxon>
        <taxon>Betaproteobacteria</taxon>
        <taxon>Burkholderiales</taxon>
        <taxon>Burkholderiaceae</taxon>
        <taxon>Cupriavidus</taxon>
    </lineage>
</organism>
<dbReference type="RefSeq" id="WP_124683514.1">
    <property type="nucleotide sequence ID" value="NZ_CP033969.1"/>
</dbReference>
<dbReference type="OrthoDB" id="8923501at2"/>
<accession>A0A3G8H0D3</accession>
<dbReference type="KEGG" id="cpau:EHF44_09480"/>
<dbReference type="AlphaFoldDB" id="A0A3G8H0D3"/>
<proteinExistence type="predicted"/>